<dbReference type="EMBL" id="ABXP02000077">
    <property type="protein sequence ID" value="KKC29576.1"/>
    <property type="molecule type" value="Genomic_DNA"/>
</dbReference>
<comment type="caution">
    <text evidence="1">The sequence shown here is derived from an EMBL/GenBank/DDBJ whole genome shotgun (WGS) entry which is preliminary data.</text>
</comment>
<protein>
    <submittedName>
        <fullName evidence="1">Uncharacterized protein</fullName>
    </submittedName>
</protein>
<gene>
    <name evidence="1" type="ORF">CDSM653_01390</name>
</gene>
<evidence type="ECO:0000313" key="1">
    <source>
        <dbReference type="EMBL" id="KKC29576.1"/>
    </source>
</evidence>
<proteinExistence type="predicted"/>
<reference evidence="2" key="3">
    <citation type="submission" date="2015-02" db="EMBL/GenBank/DDBJ databases">
        <title>Genome analysis of three genomes within the thermophilic hydrogenogenic bacterial species Caldanaerobacter subterraneus.</title>
        <authorList>
            <person name="Sant'Anna F.H."/>
            <person name="Lebedinsky A."/>
            <person name="Sokolova T."/>
            <person name="Robb F.T."/>
            <person name="Gonzalez J.M."/>
        </authorList>
    </citation>
    <scope>NUCLEOTIDE SEQUENCE [LARGE SCALE GENOMIC DNA]</scope>
    <source>
        <strain evidence="2">DSM 12653</strain>
    </source>
</reference>
<dbReference type="AlphaFoldDB" id="A0A0F5PMG3"/>
<sequence length="40" mass="4859">MGKLPERYFWGKTKNEFLNNFPKRRAVSHYEDEASHKKAF</sequence>
<reference evidence="1 2" key="1">
    <citation type="submission" date="2008-07" db="EMBL/GenBank/DDBJ databases">
        <authorList>
            <person name="Gonzalez J."/>
            <person name="Sokolova T."/>
            <person name="Ferriera S."/>
            <person name="Johnson J."/>
            <person name="Kravitz S."/>
            <person name="Beeson K."/>
            <person name="Sutton G."/>
            <person name="Rogers Y.-H."/>
            <person name="Friedman R."/>
            <person name="Frazier M."/>
            <person name="Venter J.C."/>
        </authorList>
    </citation>
    <scope>NUCLEOTIDE SEQUENCE [LARGE SCALE GENOMIC DNA]</scope>
    <source>
        <strain evidence="1 2">DSM 12653</strain>
    </source>
</reference>
<accession>A0A0F5PMG3</accession>
<dbReference type="Proteomes" id="UP000010146">
    <property type="component" value="Unassembled WGS sequence"/>
</dbReference>
<organism evidence="1 2">
    <name type="scientific">Caldanaerobacter subterraneus subsp. pacificus DSM 12653</name>
    <dbReference type="NCBI Taxonomy" id="391606"/>
    <lineage>
        <taxon>Bacteria</taxon>
        <taxon>Bacillati</taxon>
        <taxon>Bacillota</taxon>
        <taxon>Clostridia</taxon>
        <taxon>Thermoanaerobacterales</taxon>
        <taxon>Thermoanaerobacteraceae</taxon>
        <taxon>Caldanaerobacter</taxon>
    </lineage>
</organism>
<name>A0A0F5PMG3_9THEO</name>
<evidence type="ECO:0000313" key="2">
    <source>
        <dbReference type="Proteomes" id="UP000010146"/>
    </source>
</evidence>
<reference evidence="1 2" key="2">
    <citation type="journal article" date="2015" name="BMC Genomics">
        <title>Analysis of three genomes within the thermophilic bacterial species Caldanaerobacter subterraneus with a focus on carbon monoxide dehydrogenase evolution and hydrolase diversity.</title>
        <authorList>
            <person name="Sant'Anna F.H."/>
            <person name="Lebedinsky A.V."/>
            <person name="Sokolova T.G."/>
            <person name="Robb F.T."/>
            <person name="Gonzalez J.M."/>
        </authorList>
    </citation>
    <scope>NUCLEOTIDE SEQUENCE [LARGE SCALE GENOMIC DNA]</scope>
    <source>
        <strain evidence="1 2">DSM 12653</strain>
    </source>
</reference>